<dbReference type="AlphaFoldDB" id="A0A540WP16"/>
<gene>
    <name evidence="1" type="ORF">FJV41_38055</name>
</gene>
<evidence type="ECO:0000313" key="1">
    <source>
        <dbReference type="EMBL" id="TQF10720.1"/>
    </source>
</evidence>
<comment type="caution">
    <text evidence="1">The sequence shown here is derived from an EMBL/GenBank/DDBJ whole genome shotgun (WGS) entry which is preliminary data.</text>
</comment>
<dbReference type="Proteomes" id="UP000315369">
    <property type="component" value="Unassembled WGS sequence"/>
</dbReference>
<keyword evidence="2" id="KW-1185">Reference proteome</keyword>
<dbReference type="EMBL" id="VIFM01000234">
    <property type="protein sequence ID" value="TQF10720.1"/>
    <property type="molecule type" value="Genomic_DNA"/>
</dbReference>
<proteinExistence type="predicted"/>
<protein>
    <submittedName>
        <fullName evidence="1">Uncharacterized protein</fullName>
    </submittedName>
</protein>
<accession>A0A540WP16</accession>
<reference evidence="1 2" key="1">
    <citation type="submission" date="2019-06" db="EMBL/GenBank/DDBJ databases">
        <authorList>
            <person name="Livingstone P."/>
            <person name="Whitworth D."/>
        </authorList>
    </citation>
    <scope>NUCLEOTIDE SEQUENCE [LARGE SCALE GENOMIC DNA]</scope>
    <source>
        <strain evidence="1 2">AM401</strain>
    </source>
</reference>
<organism evidence="1 2">
    <name type="scientific">Myxococcus llanfairpwllgwyngyllgogerychwyrndrobwllllantysiliogogogochensis</name>
    <dbReference type="NCBI Taxonomy" id="2590453"/>
    <lineage>
        <taxon>Bacteria</taxon>
        <taxon>Pseudomonadati</taxon>
        <taxon>Myxococcota</taxon>
        <taxon>Myxococcia</taxon>
        <taxon>Myxococcales</taxon>
        <taxon>Cystobacterineae</taxon>
        <taxon>Myxococcaceae</taxon>
        <taxon>Myxococcus</taxon>
    </lineage>
</organism>
<dbReference type="RefSeq" id="WP_141647517.1">
    <property type="nucleotide sequence ID" value="NZ_VIFM01000234.1"/>
</dbReference>
<name>A0A540WP16_9BACT</name>
<sequence>MIHLRNVPLADDREASWGRASRRPQYDIPHLTCAGLLLASLGPAVAAPRSERGGLQSTSLADSPFPIAATLKPFRSLVVTDEASMATGPPQMMVDQLVSQADNTGLTFNR</sequence>
<evidence type="ECO:0000313" key="2">
    <source>
        <dbReference type="Proteomes" id="UP000315369"/>
    </source>
</evidence>